<gene>
    <name evidence="5" type="ORF">HU200_016991</name>
</gene>
<dbReference type="SUPFAM" id="SSF56112">
    <property type="entry name" value="Protein kinase-like (PK-like)"/>
    <property type="match status" value="1"/>
</dbReference>
<dbReference type="Gene3D" id="1.10.510.10">
    <property type="entry name" value="Transferase(Phosphotransferase) domain 1"/>
    <property type="match status" value="1"/>
</dbReference>
<evidence type="ECO:0000313" key="6">
    <source>
        <dbReference type="Proteomes" id="UP000636709"/>
    </source>
</evidence>
<reference evidence="5" key="1">
    <citation type="submission" date="2020-07" db="EMBL/GenBank/DDBJ databases">
        <title>Genome sequence and genetic diversity analysis of an under-domesticated orphan crop, white fonio (Digitaria exilis).</title>
        <authorList>
            <person name="Bennetzen J.L."/>
            <person name="Chen S."/>
            <person name="Ma X."/>
            <person name="Wang X."/>
            <person name="Yssel A.E.J."/>
            <person name="Chaluvadi S.R."/>
            <person name="Johnson M."/>
            <person name="Gangashetty P."/>
            <person name="Hamidou F."/>
            <person name="Sanogo M.D."/>
            <person name="Zwaenepoel A."/>
            <person name="Wallace J."/>
            <person name="Van De Peer Y."/>
            <person name="Van Deynze A."/>
        </authorList>
    </citation>
    <scope>NUCLEOTIDE SEQUENCE</scope>
    <source>
        <tissue evidence="5">Leaves</tissue>
    </source>
</reference>
<evidence type="ECO:0000256" key="1">
    <source>
        <dbReference type="ARBA" id="ARBA00022729"/>
    </source>
</evidence>
<name>A0A835KJC2_9POAL</name>
<evidence type="ECO:0000256" key="2">
    <source>
        <dbReference type="ARBA" id="ARBA00022734"/>
    </source>
</evidence>
<evidence type="ECO:0000313" key="5">
    <source>
        <dbReference type="EMBL" id="KAF8730414.1"/>
    </source>
</evidence>
<feature type="region of interest" description="Disordered" evidence="3">
    <location>
        <begin position="133"/>
        <end position="155"/>
    </location>
</feature>
<keyword evidence="1" id="KW-0732">Signal</keyword>
<organism evidence="5 6">
    <name type="scientific">Digitaria exilis</name>
    <dbReference type="NCBI Taxonomy" id="1010633"/>
    <lineage>
        <taxon>Eukaryota</taxon>
        <taxon>Viridiplantae</taxon>
        <taxon>Streptophyta</taxon>
        <taxon>Embryophyta</taxon>
        <taxon>Tracheophyta</taxon>
        <taxon>Spermatophyta</taxon>
        <taxon>Magnoliopsida</taxon>
        <taxon>Liliopsida</taxon>
        <taxon>Poales</taxon>
        <taxon>Poaceae</taxon>
        <taxon>PACMAD clade</taxon>
        <taxon>Panicoideae</taxon>
        <taxon>Panicodae</taxon>
        <taxon>Paniceae</taxon>
        <taxon>Anthephorinae</taxon>
        <taxon>Digitaria</taxon>
    </lineage>
</organism>
<dbReference type="Pfam" id="PF00069">
    <property type="entry name" value="Pkinase"/>
    <property type="match status" value="1"/>
</dbReference>
<dbReference type="InterPro" id="IPR000719">
    <property type="entry name" value="Prot_kinase_dom"/>
</dbReference>
<feature type="compositionally biased region" description="Low complexity" evidence="3">
    <location>
        <begin position="133"/>
        <end position="143"/>
    </location>
</feature>
<evidence type="ECO:0000259" key="4">
    <source>
        <dbReference type="PROSITE" id="PS50011"/>
    </source>
</evidence>
<dbReference type="InterPro" id="IPR051343">
    <property type="entry name" value="G-type_lectin_kinases/EP1-like"/>
</dbReference>
<dbReference type="GO" id="GO:0004672">
    <property type="term" value="F:protein kinase activity"/>
    <property type="evidence" value="ECO:0007669"/>
    <property type="project" value="InterPro"/>
</dbReference>
<dbReference type="InterPro" id="IPR011009">
    <property type="entry name" value="Kinase-like_dom_sf"/>
</dbReference>
<keyword evidence="2" id="KW-0430">Lectin</keyword>
<keyword evidence="6" id="KW-1185">Reference proteome</keyword>
<dbReference type="PANTHER" id="PTHR47976:SF42">
    <property type="entry name" value="RECEPTOR-LIKE SERINE_THREONINE-PROTEIN KINASE"/>
    <property type="match status" value="1"/>
</dbReference>
<comment type="caution">
    <text evidence="5">The sequence shown here is derived from an EMBL/GenBank/DDBJ whole genome shotgun (WGS) entry which is preliminary data.</text>
</comment>
<dbReference type="OrthoDB" id="614891at2759"/>
<dbReference type="PROSITE" id="PS50011">
    <property type="entry name" value="PROTEIN_KINASE_DOM"/>
    <property type="match status" value="1"/>
</dbReference>
<dbReference type="EMBL" id="JACEFO010001617">
    <property type="protein sequence ID" value="KAF8730414.1"/>
    <property type="molecule type" value="Genomic_DNA"/>
</dbReference>
<dbReference type="PANTHER" id="PTHR47976">
    <property type="entry name" value="G-TYPE LECTIN S-RECEPTOR-LIKE SERINE/THREONINE-PROTEIN KINASE SD2-5"/>
    <property type="match status" value="1"/>
</dbReference>
<dbReference type="AlphaFoldDB" id="A0A835KJC2"/>
<proteinExistence type="predicted"/>
<protein>
    <recommendedName>
        <fullName evidence="4">Protein kinase domain-containing protein</fullName>
    </recommendedName>
</protein>
<evidence type="ECO:0000256" key="3">
    <source>
        <dbReference type="SAM" id="MobiDB-lite"/>
    </source>
</evidence>
<sequence length="155" mass="16983">MTRMRGTRGYLAPEWLGSKITEKADIYSFGIVMIEIICGRENLDESQPEESMHLISLLQEKAKSGQLSDLVDSSSSDMKSHMEEVMQTMKLAMWCLQVDSSRRPLMSTVAKVLEGVRSLDATPDSTFLPSFASSGGVVGSSSSYVPCESHLSGPR</sequence>
<feature type="domain" description="Protein kinase" evidence="4">
    <location>
        <begin position="1"/>
        <end position="128"/>
    </location>
</feature>
<accession>A0A835KJC2</accession>
<dbReference type="GO" id="GO:0005524">
    <property type="term" value="F:ATP binding"/>
    <property type="evidence" value="ECO:0007669"/>
    <property type="project" value="InterPro"/>
</dbReference>
<dbReference type="Proteomes" id="UP000636709">
    <property type="component" value="Unassembled WGS sequence"/>
</dbReference>